<dbReference type="AlphaFoldDB" id="A0A9P6VHB3"/>
<keyword evidence="3" id="KW-1185">Reference proteome</keyword>
<name>A0A9P6VHB3_9HELO</name>
<dbReference type="SUPFAM" id="SSF54236">
    <property type="entry name" value="Ubiquitin-like"/>
    <property type="match status" value="1"/>
</dbReference>
<evidence type="ECO:0000259" key="1">
    <source>
        <dbReference type="PROSITE" id="PS50053"/>
    </source>
</evidence>
<dbReference type="OrthoDB" id="5366541at2759"/>
<protein>
    <recommendedName>
        <fullName evidence="1">Ubiquitin-like domain-containing protein</fullName>
    </recommendedName>
</protein>
<proteinExistence type="predicted"/>
<dbReference type="Gene3D" id="3.10.20.90">
    <property type="entry name" value="Phosphatidylinositol 3-kinase Catalytic Subunit, Chain A, domain 1"/>
    <property type="match status" value="1"/>
</dbReference>
<comment type="caution">
    <text evidence="2">The sequence shown here is derived from an EMBL/GenBank/DDBJ whole genome shotgun (WGS) entry which is preliminary data.</text>
</comment>
<sequence>MTELSFAKQFLTTLDTKPTKIPADHVEDPRNYPAHSAYILPKMPKPLAKKQKLAPGSERSLDITLKSLRNPPLDITLSSQSPSTSILDLKTAITSQTSIPISTLRLLYKKKPVSDSKVLKDIVSEEEHKAEFSVMVLGVRRLSKRVRKRSFHR</sequence>
<gene>
    <name evidence="2" type="ORF">D0Z07_6043</name>
</gene>
<dbReference type="Proteomes" id="UP000785200">
    <property type="component" value="Unassembled WGS sequence"/>
</dbReference>
<accession>A0A9P6VHB3</accession>
<dbReference type="EMBL" id="VNKQ01000011">
    <property type="protein sequence ID" value="KAG0647930.1"/>
    <property type="molecule type" value="Genomic_DNA"/>
</dbReference>
<dbReference type="InterPro" id="IPR024737">
    <property type="entry name" value="Get5_N"/>
</dbReference>
<organism evidence="2 3">
    <name type="scientific">Hyphodiscus hymeniophilus</name>
    <dbReference type="NCBI Taxonomy" id="353542"/>
    <lineage>
        <taxon>Eukaryota</taxon>
        <taxon>Fungi</taxon>
        <taxon>Dikarya</taxon>
        <taxon>Ascomycota</taxon>
        <taxon>Pezizomycotina</taxon>
        <taxon>Leotiomycetes</taxon>
        <taxon>Helotiales</taxon>
        <taxon>Hyphodiscaceae</taxon>
        <taxon>Hyphodiscus</taxon>
    </lineage>
</organism>
<dbReference type="Pfam" id="PF12754">
    <property type="entry name" value="Get5_N"/>
    <property type="match status" value="1"/>
</dbReference>
<evidence type="ECO:0000313" key="2">
    <source>
        <dbReference type="EMBL" id="KAG0647930.1"/>
    </source>
</evidence>
<dbReference type="PROSITE" id="PS50053">
    <property type="entry name" value="UBIQUITIN_2"/>
    <property type="match status" value="1"/>
</dbReference>
<reference evidence="2" key="1">
    <citation type="submission" date="2019-07" db="EMBL/GenBank/DDBJ databases">
        <title>Hyphodiscus hymeniophilus genome sequencing and assembly.</title>
        <authorList>
            <person name="Kramer G."/>
            <person name="Nodwell J."/>
        </authorList>
    </citation>
    <scope>NUCLEOTIDE SEQUENCE</scope>
    <source>
        <strain evidence="2">ATCC 34498</strain>
    </source>
</reference>
<dbReference type="CDD" id="cd17039">
    <property type="entry name" value="Ubl_ubiquitin_like"/>
    <property type="match status" value="1"/>
</dbReference>
<dbReference type="InterPro" id="IPR029071">
    <property type="entry name" value="Ubiquitin-like_domsf"/>
</dbReference>
<evidence type="ECO:0000313" key="3">
    <source>
        <dbReference type="Proteomes" id="UP000785200"/>
    </source>
</evidence>
<dbReference type="InterPro" id="IPR000626">
    <property type="entry name" value="Ubiquitin-like_dom"/>
</dbReference>
<feature type="domain" description="Ubiquitin-like" evidence="1">
    <location>
        <begin position="61"/>
        <end position="121"/>
    </location>
</feature>